<accession>A0AAV7W5M7</accession>
<evidence type="ECO:0000256" key="1">
    <source>
        <dbReference type="SAM" id="MobiDB-lite"/>
    </source>
</evidence>
<organism evidence="2 3">
    <name type="scientific">Pleurodeles waltl</name>
    <name type="common">Iberian ribbed newt</name>
    <dbReference type="NCBI Taxonomy" id="8319"/>
    <lineage>
        <taxon>Eukaryota</taxon>
        <taxon>Metazoa</taxon>
        <taxon>Chordata</taxon>
        <taxon>Craniata</taxon>
        <taxon>Vertebrata</taxon>
        <taxon>Euteleostomi</taxon>
        <taxon>Amphibia</taxon>
        <taxon>Batrachia</taxon>
        <taxon>Caudata</taxon>
        <taxon>Salamandroidea</taxon>
        <taxon>Salamandridae</taxon>
        <taxon>Pleurodelinae</taxon>
        <taxon>Pleurodeles</taxon>
    </lineage>
</organism>
<feature type="compositionally biased region" description="Polar residues" evidence="1">
    <location>
        <begin position="11"/>
        <end position="22"/>
    </location>
</feature>
<evidence type="ECO:0000313" key="2">
    <source>
        <dbReference type="EMBL" id="KAJ1207857.1"/>
    </source>
</evidence>
<evidence type="ECO:0000313" key="3">
    <source>
        <dbReference type="Proteomes" id="UP001066276"/>
    </source>
</evidence>
<feature type="region of interest" description="Disordered" evidence="1">
    <location>
        <begin position="1"/>
        <end position="22"/>
    </location>
</feature>
<proteinExistence type="predicted"/>
<reference evidence="2" key="1">
    <citation type="journal article" date="2022" name="bioRxiv">
        <title>Sequencing and chromosome-scale assembly of the giantPleurodeles waltlgenome.</title>
        <authorList>
            <person name="Brown T."/>
            <person name="Elewa A."/>
            <person name="Iarovenko S."/>
            <person name="Subramanian E."/>
            <person name="Araus A.J."/>
            <person name="Petzold A."/>
            <person name="Susuki M."/>
            <person name="Suzuki K.-i.T."/>
            <person name="Hayashi T."/>
            <person name="Toyoda A."/>
            <person name="Oliveira C."/>
            <person name="Osipova E."/>
            <person name="Leigh N.D."/>
            <person name="Simon A."/>
            <person name="Yun M.H."/>
        </authorList>
    </citation>
    <scope>NUCLEOTIDE SEQUENCE</scope>
    <source>
        <strain evidence="2">20211129_DDA</strain>
        <tissue evidence="2">Liver</tissue>
    </source>
</reference>
<protein>
    <submittedName>
        <fullName evidence="2">Uncharacterized protein</fullName>
    </submittedName>
</protein>
<keyword evidence="3" id="KW-1185">Reference proteome</keyword>
<gene>
    <name evidence="2" type="ORF">NDU88_003247</name>
</gene>
<name>A0AAV7W5M7_PLEWA</name>
<dbReference type="AlphaFoldDB" id="A0AAV7W5M7"/>
<dbReference type="EMBL" id="JANPWB010000002">
    <property type="protein sequence ID" value="KAJ1207857.1"/>
    <property type="molecule type" value="Genomic_DNA"/>
</dbReference>
<sequence length="83" mass="9246">MERATARAAQLANNGTDSCSETGQRTVSECLVKADITIELRCQMVYRSKVARLKHLTAEIVYLGQDGFIQQRQSGDINKKDLT</sequence>
<dbReference type="Proteomes" id="UP001066276">
    <property type="component" value="Chromosome 1_2"/>
</dbReference>
<comment type="caution">
    <text evidence="2">The sequence shown here is derived from an EMBL/GenBank/DDBJ whole genome shotgun (WGS) entry which is preliminary data.</text>
</comment>